<evidence type="ECO:0000313" key="3">
    <source>
        <dbReference type="Proteomes" id="UP001218788"/>
    </source>
</evidence>
<dbReference type="InterPro" id="IPR037165">
    <property type="entry name" value="AldOxase/xan_DH_Mopterin-bd_sf"/>
</dbReference>
<dbReference type="PIRSF" id="PIRSF036389">
    <property type="entry name" value="IOR_B"/>
    <property type="match status" value="1"/>
</dbReference>
<gene>
    <name evidence="2" type="ORF">OIK42_08070</name>
</gene>
<dbReference type="InterPro" id="IPR008274">
    <property type="entry name" value="AldOxase/xan_DH_MoCoBD1"/>
</dbReference>
<dbReference type="Proteomes" id="UP001218788">
    <property type="component" value="Unassembled WGS sequence"/>
</dbReference>
<reference evidence="2 3" key="1">
    <citation type="submission" date="2022-10" db="EMBL/GenBank/DDBJ databases">
        <title>Alteromonas sp. chi3 Genome sequencing.</title>
        <authorList>
            <person name="Park S."/>
        </authorList>
    </citation>
    <scope>NUCLEOTIDE SEQUENCE [LARGE SCALE GENOMIC DNA]</scope>
    <source>
        <strain evidence="3">chi3</strain>
    </source>
</reference>
<dbReference type="Pfam" id="PF20256">
    <property type="entry name" value="MoCoBD_2"/>
    <property type="match status" value="2"/>
</dbReference>
<dbReference type="SMART" id="SM01008">
    <property type="entry name" value="Ald_Xan_dh_C"/>
    <property type="match status" value="1"/>
</dbReference>
<proteinExistence type="predicted"/>
<protein>
    <submittedName>
        <fullName evidence="2">Molybdopterin-dependent oxidoreductase</fullName>
    </submittedName>
</protein>
<comment type="caution">
    <text evidence="2">The sequence shown here is derived from an EMBL/GenBank/DDBJ whole genome shotgun (WGS) entry which is preliminary data.</text>
</comment>
<dbReference type="EMBL" id="JAQQXP010000001">
    <property type="protein sequence ID" value="MDC8830716.1"/>
    <property type="molecule type" value="Genomic_DNA"/>
</dbReference>
<keyword evidence="3" id="KW-1185">Reference proteome</keyword>
<feature type="domain" description="Aldehyde oxidase/xanthine dehydrogenase a/b hammerhead" evidence="1">
    <location>
        <begin position="210"/>
        <end position="299"/>
    </location>
</feature>
<dbReference type="SUPFAM" id="SSF56003">
    <property type="entry name" value="Molybdenum cofactor-binding domain"/>
    <property type="match status" value="2"/>
</dbReference>
<dbReference type="InterPro" id="IPR046867">
    <property type="entry name" value="AldOxase/xan_DH_MoCoBD2"/>
</dbReference>
<organism evidence="2 3">
    <name type="scientific">Alteromonas gilva</name>
    <dbReference type="NCBI Taxonomy" id="2987522"/>
    <lineage>
        <taxon>Bacteria</taxon>
        <taxon>Pseudomonadati</taxon>
        <taxon>Pseudomonadota</taxon>
        <taxon>Gammaproteobacteria</taxon>
        <taxon>Alteromonadales</taxon>
        <taxon>Alteromonadaceae</taxon>
        <taxon>Alteromonas/Salinimonas group</taxon>
        <taxon>Alteromonas</taxon>
    </lineage>
</organism>
<dbReference type="PANTHER" id="PTHR47495">
    <property type="entry name" value="ALDEHYDE DEHYDROGENASE"/>
    <property type="match status" value="1"/>
</dbReference>
<accession>A0ABT5L0Z4</accession>
<dbReference type="Gene3D" id="3.30.365.10">
    <property type="entry name" value="Aldehyde oxidase/xanthine dehydrogenase, molybdopterin binding domain"/>
    <property type="match status" value="4"/>
</dbReference>
<dbReference type="RefSeq" id="WP_273639634.1">
    <property type="nucleotide sequence ID" value="NZ_JAQQXP010000001.1"/>
</dbReference>
<dbReference type="PROSITE" id="PS51318">
    <property type="entry name" value="TAT"/>
    <property type="match status" value="1"/>
</dbReference>
<dbReference type="Gene3D" id="3.90.1170.50">
    <property type="entry name" value="Aldehyde oxidase/xanthine dehydrogenase, a/b hammerhead"/>
    <property type="match status" value="1"/>
</dbReference>
<name>A0ABT5L0Z4_9ALTE</name>
<evidence type="ECO:0000259" key="1">
    <source>
        <dbReference type="SMART" id="SM01008"/>
    </source>
</evidence>
<dbReference type="InterPro" id="IPR052516">
    <property type="entry name" value="N-heterocyclic_Hydroxylase"/>
</dbReference>
<dbReference type="Pfam" id="PF02738">
    <property type="entry name" value="MoCoBD_1"/>
    <property type="match status" value="1"/>
</dbReference>
<dbReference type="InterPro" id="IPR006311">
    <property type="entry name" value="TAT_signal"/>
</dbReference>
<sequence>MSNNTLSQSRRAFLKRSITASGFTLSLSLLPGTQARAMFADGASESGFTPNVFIHFADNGDVEITCHRSEMGQQIRTSVPQLIVEELGADWQYVTINQATGDAKYGDQNTDGSRSIRRNFKRLREAGAAAALMLCTAAAKGWKVAPDECYTEAHHVVHRPSGRRVPFAEVVSVAAGLTLPDTSKLKLKPRQNWNQIGKAVPSVDLKDMTNGNAVYGQDVVLDDMCFAVIQRPPVLFGKVKSSNQDEVKNMAGVIDVINLPEASAPALFNPLGGIAVLASNTWLAWQGVNALKTEWHNGTNASYNSDTYQQSLLEEASKPGEVVRKLGDFKQASEQASSVIDASYYAPHLAQAPMEPPAATAKVSADSAEIWACVQSPQSARQQVANALQLPLEAVTINVTLLGGGFGRKAKPDFVVEAALLAKAAGRPVKVIWRREDDIKHGYYHTVSAQRLSATLDESKKVTGWYHKSVFPPIGSTFNPDANKPSDGELDLGLIDTPFAVPNLQMERGEAEAHVRIGWLRSVANVYHAFATQSFVAELAHQTNTDHKAFLLNLIGPDRHIDFSQSNAKYSNYGDDLSDYPVDTARLKHVVEQVTQMADWDNRAQQGRFLGLAAHRSFLSYAAAVIEVKINDRGEWTIPNAYIVLDAGTVVNPDHVKAQCEGGLIYGISCAIGQITALNGEVTQSNFHNYQVARMPQTPVNIDVKIIQSDALPGGVGEPPTPPAAAALANALFAATGQRFRNLPIPLNINTA</sequence>
<dbReference type="InterPro" id="IPR000674">
    <property type="entry name" value="Ald_Oxase/Xan_DH_a/b"/>
</dbReference>
<dbReference type="PANTHER" id="PTHR47495:SF3">
    <property type="entry name" value="BLR6219 PROTEIN"/>
    <property type="match status" value="1"/>
</dbReference>
<evidence type="ECO:0000313" key="2">
    <source>
        <dbReference type="EMBL" id="MDC8830716.1"/>
    </source>
</evidence>
<dbReference type="InterPro" id="IPR012368">
    <property type="entry name" value="OxRdtase_Mopterin-bd_su_IorB"/>
</dbReference>